<feature type="binding site" evidence="18">
    <location>
        <position position="47"/>
    </location>
    <ligand>
        <name>ATP</name>
        <dbReference type="ChEBI" id="CHEBI:30616"/>
    </ligand>
</feature>
<dbReference type="PANTHER" id="PTHR47976">
    <property type="entry name" value="G-TYPE LECTIN S-RECEPTOR-LIKE SERINE/THREONINE-PROTEIN KINASE SD2-5"/>
    <property type="match status" value="1"/>
</dbReference>
<dbReference type="AlphaFoldDB" id="A0AAW2CPQ2"/>
<feature type="domain" description="Protein kinase" evidence="19">
    <location>
        <begin position="16"/>
        <end position="180"/>
    </location>
</feature>
<evidence type="ECO:0000256" key="7">
    <source>
        <dbReference type="ARBA" id="ARBA00022729"/>
    </source>
</evidence>
<evidence type="ECO:0000256" key="1">
    <source>
        <dbReference type="ARBA" id="ARBA00004479"/>
    </source>
</evidence>
<dbReference type="InterPro" id="IPR011009">
    <property type="entry name" value="Kinase-like_dom_sf"/>
</dbReference>
<evidence type="ECO:0000256" key="15">
    <source>
        <dbReference type="ARBA" id="ARBA00023180"/>
    </source>
</evidence>
<dbReference type="FunFam" id="3.30.200.20:FF:000059">
    <property type="entry name" value="S-receptor-like serine/threonine-protein kinase"/>
    <property type="match status" value="1"/>
</dbReference>
<keyword evidence="7" id="KW-0732">Signal</keyword>
<evidence type="ECO:0000256" key="12">
    <source>
        <dbReference type="ARBA" id="ARBA00023136"/>
    </source>
</evidence>
<comment type="caution">
    <text evidence="20">The sequence shown here is derived from an EMBL/GenBank/DDBJ whole genome shotgun (WGS) entry which is preliminary data.</text>
</comment>
<dbReference type="GO" id="GO:0004674">
    <property type="term" value="F:protein serine/threonine kinase activity"/>
    <property type="evidence" value="ECO:0007669"/>
    <property type="project" value="UniProtKB-KW"/>
</dbReference>
<keyword evidence="13" id="KW-1015">Disulfide bond</keyword>
<keyword evidence="14" id="KW-0675">Receptor</keyword>
<dbReference type="GO" id="GO:0003676">
    <property type="term" value="F:nucleic acid binding"/>
    <property type="evidence" value="ECO:0007669"/>
    <property type="project" value="InterPro"/>
</dbReference>
<dbReference type="Gene3D" id="3.30.200.20">
    <property type="entry name" value="Phosphorylase Kinase, domain 1"/>
    <property type="match status" value="1"/>
</dbReference>
<proteinExistence type="predicted"/>
<evidence type="ECO:0000256" key="4">
    <source>
        <dbReference type="ARBA" id="ARBA00022536"/>
    </source>
</evidence>
<sequence>MNLRSFSYEDLEEVTGGFKEELGKGSFGTVYKGVLASSHNKYVAVRKLDKMVREDEREFKTDVTVIGQTRHKNLIRLLGYCDEVMLKVSFEVKAVEIKVSFAWDAGIRDVVIERNSKIVADTLRVLCTPPMVVSNALIGIANKLQDFRSVQVSQVKHQSNKPAHLLAKFAKEINNINYVT</sequence>
<dbReference type="PROSITE" id="PS50011">
    <property type="entry name" value="PROTEIN_KINASE_DOM"/>
    <property type="match status" value="1"/>
</dbReference>
<keyword evidence="9" id="KW-0418">Kinase</keyword>
<keyword evidence="10 18" id="KW-0067">ATP-binding</keyword>
<dbReference type="InterPro" id="IPR000719">
    <property type="entry name" value="Prot_kinase_dom"/>
</dbReference>
<evidence type="ECO:0000256" key="14">
    <source>
        <dbReference type="ARBA" id="ARBA00023170"/>
    </source>
</evidence>
<dbReference type="GO" id="GO:0016020">
    <property type="term" value="C:membrane"/>
    <property type="evidence" value="ECO:0007669"/>
    <property type="project" value="UniProtKB-SubCell"/>
</dbReference>
<keyword evidence="8 18" id="KW-0547">Nucleotide-binding</keyword>
<dbReference type="Pfam" id="PF07714">
    <property type="entry name" value="PK_Tyr_Ser-Thr"/>
    <property type="match status" value="1"/>
</dbReference>
<keyword evidence="6" id="KW-0812">Transmembrane</keyword>
<evidence type="ECO:0000256" key="2">
    <source>
        <dbReference type="ARBA" id="ARBA00012513"/>
    </source>
</evidence>
<dbReference type="InterPro" id="IPR017441">
    <property type="entry name" value="Protein_kinase_ATP_BS"/>
</dbReference>
<keyword evidence="12" id="KW-0472">Membrane</keyword>
<name>A0AAW2CPQ2_9ROSI</name>
<evidence type="ECO:0000313" key="21">
    <source>
        <dbReference type="Proteomes" id="UP001459277"/>
    </source>
</evidence>
<evidence type="ECO:0000256" key="17">
    <source>
        <dbReference type="ARBA" id="ARBA00048679"/>
    </source>
</evidence>
<keyword evidence="3" id="KW-0723">Serine/threonine-protein kinase</keyword>
<organism evidence="20 21">
    <name type="scientific">Lithocarpus litseifolius</name>
    <dbReference type="NCBI Taxonomy" id="425828"/>
    <lineage>
        <taxon>Eukaryota</taxon>
        <taxon>Viridiplantae</taxon>
        <taxon>Streptophyta</taxon>
        <taxon>Embryophyta</taxon>
        <taxon>Tracheophyta</taxon>
        <taxon>Spermatophyta</taxon>
        <taxon>Magnoliopsida</taxon>
        <taxon>eudicotyledons</taxon>
        <taxon>Gunneridae</taxon>
        <taxon>Pentapetalae</taxon>
        <taxon>rosids</taxon>
        <taxon>fabids</taxon>
        <taxon>Fagales</taxon>
        <taxon>Fagaceae</taxon>
        <taxon>Lithocarpus</taxon>
    </lineage>
</organism>
<evidence type="ECO:0000256" key="6">
    <source>
        <dbReference type="ARBA" id="ARBA00022692"/>
    </source>
</evidence>
<comment type="catalytic activity">
    <reaction evidence="17">
        <text>L-seryl-[protein] + ATP = O-phospho-L-seryl-[protein] + ADP + H(+)</text>
        <dbReference type="Rhea" id="RHEA:17989"/>
        <dbReference type="Rhea" id="RHEA-COMP:9863"/>
        <dbReference type="Rhea" id="RHEA-COMP:11604"/>
        <dbReference type="ChEBI" id="CHEBI:15378"/>
        <dbReference type="ChEBI" id="CHEBI:29999"/>
        <dbReference type="ChEBI" id="CHEBI:30616"/>
        <dbReference type="ChEBI" id="CHEBI:83421"/>
        <dbReference type="ChEBI" id="CHEBI:456216"/>
        <dbReference type="EC" id="2.7.11.1"/>
    </reaction>
</comment>
<dbReference type="PANTHER" id="PTHR47976:SF105">
    <property type="entry name" value="RECEPTOR-LIKE SERINE_THREONINE-PROTEIN KINASE"/>
    <property type="match status" value="1"/>
</dbReference>
<evidence type="ECO:0000256" key="5">
    <source>
        <dbReference type="ARBA" id="ARBA00022679"/>
    </source>
</evidence>
<evidence type="ECO:0000256" key="9">
    <source>
        <dbReference type="ARBA" id="ARBA00022777"/>
    </source>
</evidence>
<dbReference type="Pfam" id="PF13456">
    <property type="entry name" value="RVT_3"/>
    <property type="match status" value="1"/>
</dbReference>
<dbReference type="InterPro" id="IPR051343">
    <property type="entry name" value="G-type_lectin_kinases/EP1-like"/>
</dbReference>
<keyword evidence="4" id="KW-0245">EGF-like domain</keyword>
<reference evidence="20 21" key="1">
    <citation type="submission" date="2024-01" db="EMBL/GenBank/DDBJ databases">
        <title>A telomere-to-telomere, gap-free genome of sweet tea (Lithocarpus litseifolius).</title>
        <authorList>
            <person name="Zhou J."/>
        </authorList>
    </citation>
    <scope>NUCLEOTIDE SEQUENCE [LARGE SCALE GENOMIC DNA]</scope>
    <source>
        <strain evidence="20">Zhou-2022a</strain>
        <tissue evidence="20">Leaf</tissue>
    </source>
</reference>
<dbReference type="GO" id="GO:0004523">
    <property type="term" value="F:RNA-DNA hybrid ribonuclease activity"/>
    <property type="evidence" value="ECO:0007669"/>
    <property type="project" value="InterPro"/>
</dbReference>
<accession>A0AAW2CPQ2</accession>
<dbReference type="PROSITE" id="PS00107">
    <property type="entry name" value="PROTEIN_KINASE_ATP"/>
    <property type="match status" value="1"/>
</dbReference>
<evidence type="ECO:0000256" key="10">
    <source>
        <dbReference type="ARBA" id="ARBA00022840"/>
    </source>
</evidence>
<evidence type="ECO:0000256" key="8">
    <source>
        <dbReference type="ARBA" id="ARBA00022741"/>
    </source>
</evidence>
<evidence type="ECO:0000256" key="13">
    <source>
        <dbReference type="ARBA" id="ARBA00023157"/>
    </source>
</evidence>
<keyword evidence="5" id="KW-0808">Transferase</keyword>
<dbReference type="InterPro" id="IPR001245">
    <property type="entry name" value="Ser-Thr/Tyr_kinase_cat_dom"/>
</dbReference>
<dbReference type="GO" id="GO:0005524">
    <property type="term" value="F:ATP binding"/>
    <property type="evidence" value="ECO:0007669"/>
    <property type="project" value="UniProtKB-UniRule"/>
</dbReference>
<evidence type="ECO:0000256" key="3">
    <source>
        <dbReference type="ARBA" id="ARBA00022527"/>
    </source>
</evidence>
<comment type="catalytic activity">
    <reaction evidence="16">
        <text>L-threonyl-[protein] + ATP = O-phospho-L-threonyl-[protein] + ADP + H(+)</text>
        <dbReference type="Rhea" id="RHEA:46608"/>
        <dbReference type="Rhea" id="RHEA-COMP:11060"/>
        <dbReference type="Rhea" id="RHEA-COMP:11605"/>
        <dbReference type="ChEBI" id="CHEBI:15378"/>
        <dbReference type="ChEBI" id="CHEBI:30013"/>
        <dbReference type="ChEBI" id="CHEBI:30616"/>
        <dbReference type="ChEBI" id="CHEBI:61977"/>
        <dbReference type="ChEBI" id="CHEBI:456216"/>
        <dbReference type="EC" id="2.7.11.1"/>
    </reaction>
</comment>
<gene>
    <name evidence="20" type="ORF">SO802_019819</name>
</gene>
<dbReference type="SUPFAM" id="SSF56112">
    <property type="entry name" value="Protein kinase-like (PK-like)"/>
    <property type="match status" value="1"/>
</dbReference>
<dbReference type="EMBL" id="JAZDWU010000006">
    <property type="protein sequence ID" value="KAL0000217.1"/>
    <property type="molecule type" value="Genomic_DNA"/>
</dbReference>
<keyword evidence="15" id="KW-0325">Glycoprotein</keyword>
<evidence type="ECO:0000256" key="16">
    <source>
        <dbReference type="ARBA" id="ARBA00047899"/>
    </source>
</evidence>
<keyword evidence="21" id="KW-1185">Reference proteome</keyword>
<dbReference type="InterPro" id="IPR002156">
    <property type="entry name" value="RNaseH_domain"/>
</dbReference>
<dbReference type="EC" id="2.7.11.1" evidence="2"/>
<comment type="subcellular location">
    <subcellularLocation>
        <location evidence="1">Membrane</location>
        <topology evidence="1">Single-pass type I membrane protein</topology>
    </subcellularLocation>
</comment>
<evidence type="ECO:0000256" key="18">
    <source>
        <dbReference type="PROSITE-ProRule" id="PRU10141"/>
    </source>
</evidence>
<dbReference type="Proteomes" id="UP001459277">
    <property type="component" value="Unassembled WGS sequence"/>
</dbReference>
<evidence type="ECO:0000256" key="11">
    <source>
        <dbReference type="ARBA" id="ARBA00022989"/>
    </source>
</evidence>
<evidence type="ECO:0000313" key="20">
    <source>
        <dbReference type="EMBL" id="KAL0000217.1"/>
    </source>
</evidence>
<keyword evidence="11" id="KW-1133">Transmembrane helix</keyword>
<protein>
    <recommendedName>
        <fullName evidence="2">non-specific serine/threonine protein kinase</fullName>
        <ecNumber evidence="2">2.7.11.1</ecNumber>
    </recommendedName>
</protein>
<evidence type="ECO:0000259" key="19">
    <source>
        <dbReference type="PROSITE" id="PS50011"/>
    </source>
</evidence>